<evidence type="ECO:0000256" key="3">
    <source>
        <dbReference type="ARBA" id="ARBA00022840"/>
    </source>
</evidence>
<dbReference type="GO" id="GO:0005524">
    <property type="term" value="F:ATP binding"/>
    <property type="evidence" value="ECO:0007669"/>
    <property type="project" value="UniProtKB-KW"/>
</dbReference>
<dbReference type="SUPFAM" id="SSF53067">
    <property type="entry name" value="Actin-like ATPase domain"/>
    <property type="match status" value="2"/>
</dbReference>
<protein>
    <submittedName>
        <fullName evidence="6">Molecular chaperone HscA</fullName>
    </submittedName>
</protein>
<dbReference type="InterPro" id="IPR029047">
    <property type="entry name" value="HSP70_peptide-bd_sf"/>
</dbReference>
<dbReference type="Proteomes" id="UP000244168">
    <property type="component" value="Unassembled WGS sequence"/>
</dbReference>
<dbReference type="InterPro" id="IPR013126">
    <property type="entry name" value="Hsp_70_fam"/>
</dbReference>
<dbReference type="Gene3D" id="3.30.420.40">
    <property type="match status" value="2"/>
</dbReference>
<comment type="caution">
    <text evidence="6">The sequence shown here is derived from an EMBL/GenBank/DDBJ whole genome shotgun (WGS) entry which is preliminary data.</text>
</comment>
<dbReference type="FunFam" id="3.30.420.40:FF:000020">
    <property type="entry name" value="Chaperone protein HscA homolog"/>
    <property type="match status" value="1"/>
</dbReference>
<evidence type="ECO:0000256" key="4">
    <source>
        <dbReference type="ARBA" id="ARBA00023186"/>
    </source>
</evidence>
<proteinExistence type="inferred from homology"/>
<evidence type="ECO:0000313" key="7">
    <source>
        <dbReference type="Proteomes" id="UP000244168"/>
    </source>
</evidence>
<reference evidence="6 7" key="1">
    <citation type="submission" date="2018-04" db="EMBL/GenBank/DDBJ databases">
        <title>Genomic Encyclopedia of Archaeal and Bacterial Type Strains, Phase II (KMG-II): from individual species to whole genera.</title>
        <authorList>
            <person name="Goeker M."/>
        </authorList>
    </citation>
    <scope>NUCLEOTIDE SEQUENCE [LARGE SCALE GENOMIC DNA]</scope>
    <source>
        <strain evidence="6 7">DSM 26809</strain>
    </source>
</reference>
<evidence type="ECO:0000313" key="6">
    <source>
        <dbReference type="EMBL" id="PTQ96762.1"/>
    </source>
</evidence>
<dbReference type="PROSITE" id="PS00297">
    <property type="entry name" value="HSP70_1"/>
    <property type="match status" value="1"/>
</dbReference>
<name>A0A2T5J9L9_9SPHI</name>
<evidence type="ECO:0000256" key="2">
    <source>
        <dbReference type="ARBA" id="ARBA00022741"/>
    </source>
</evidence>
<dbReference type="Gene3D" id="3.90.640.10">
    <property type="entry name" value="Actin, Chain A, domain 4"/>
    <property type="match status" value="1"/>
</dbReference>
<dbReference type="PANTHER" id="PTHR19375">
    <property type="entry name" value="HEAT SHOCK PROTEIN 70KDA"/>
    <property type="match status" value="1"/>
</dbReference>
<comment type="similarity">
    <text evidence="1 5">Belongs to the heat shock protein 70 family.</text>
</comment>
<dbReference type="InterPro" id="IPR018181">
    <property type="entry name" value="Heat_shock_70_CS"/>
</dbReference>
<keyword evidence="4" id="KW-0143">Chaperone</keyword>
<gene>
    <name evidence="6" type="ORF">C8P68_104251</name>
</gene>
<evidence type="ECO:0000256" key="5">
    <source>
        <dbReference type="RuleBase" id="RU003322"/>
    </source>
</evidence>
<dbReference type="SUPFAM" id="SSF100920">
    <property type="entry name" value="Heat shock protein 70kD (HSP70), peptide-binding domain"/>
    <property type="match status" value="1"/>
</dbReference>
<accession>A0A2T5J9L9</accession>
<dbReference type="EMBL" id="QAOQ01000004">
    <property type="protein sequence ID" value="PTQ96762.1"/>
    <property type="molecule type" value="Genomic_DNA"/>
</dbReference>
<dbReference type="GO" id="GO:0140662">
    <property type="term" value="F:ATP-dependent protein folding chaperone"/>
    <property type="evidence" value="ECO:0007669"/>
    <property type="project" value="InterPro"/>
</dbReference>
<keyword evidence="3 5" id="KW-0067">ATP-binding</keyword>
<dbReference type="FunFam" id="3.30.420.40:FF:000046">
    <property type="entry name" value="Chaperone protein HscA"/>
    <property type="match status" value="1"/>
</dbReference>
<dbReference type="PRINTS" id="PR00301">
    <property type="entry name" value="HEATSHOCK70"/>
</dbReference>
<keyword evidence="2 5" id="KW-0547">Nucleotide-binding</keyword>
<dbReference type="SUPFAM" id="SSF100934">
    <property type="entry name" value="Heat shock protein 70kD (HSP70), C-terminal subdomain"/>
    <property type="match status" value="1"/>
</dbReference>
<dbReference type="Gene3D" id="1.20.1270.10">
    <property type="match status" value="1"/>
</dbReference>
<dbReference type="Pfam" id="PF00012">
    <property type="entry name" value="HSP70"/>
    <property type="match status" value="1"/>
</dbReference>
<dbReference type="Gene3D" id="2.60.34.10">
    <property type="entry name" value="Substrate Binding Domain Of DNAk, Chain A, domain 1"/>
    <property type="match status" value="1"/>
</dbReference>
<dbReference type="PROSITE" id="PS00329">
    <property type="entry name" value="HSP70_2"/>
    <property type="match status" value="1"/>
</dbReference>
<dbReference type="InterPro" id="IPR043129">
    <property type="entry name" value="ATPase_NBD"/>
</dbReference>
<keyword evidence="7" id="KW-1185">Reference proteome</keyword>
<dbReference type="AlphaFoldDB" id="A0A2T5J9L9"/>
<dbReference type="NCBIfam" id="NF003520">
    <property type="entry name" value="PRK05183.1"/>
    <property type="match status" value="1"/>
</dbReference>
<evidence type="ECO:0000256" key="1">
    <source>
        <dbReference type="ARBA" id="ARBA00007381"/>
    </source>
</evidence>
<sequence>MPLNKTVLMAKISINLATGSLQKEDIVVGIDLGTTNSLVAFINPDKDPQVINDAGKGVLVPSVVHFDAQGEITVGNEAKEYLVTDPQNTIFSVKRLLGRSYHDIENYKDFFSYKVIDDNTESLVKIKVGDRFYTPIELSGLILKELKARAEHALKTPVNRAVITVPAYFNDSQRQATRDAGKLAGLDVLRIVNEPTAASLAYGIGLDPEETKTIAVYDLGGGTFDVSILQIQNGIFEVLSTNGDTFLGGDDFDRAIVNYWLEKNQLDKSILSDTALAQQLRLKAEEAKKAFAHQSLFNEKVGEIWCTLERTAFEELIRPKVEQTITCCKNALKDAGLGIDAIDEIVMVGGSTRTALVKKMVAEFFGKDVHNELNPDEVVALGAAIQADILAGNRKDILLLDVTPLSLGIETMGGLMDVIIPRNSKVPTKAGRQYTTSVDGQVNMKISVYQGERDLIKENRKLAEFDLKGIPAMPAGLPKVDINFLLNADGILKVQAIELRSGVKQEVEVKPTYGITDDQVEQMLMDSITHAQEDVAQRMLIEARTEGEQMVYTAKRFLEKNASYLSIQEIADTHRYIEELQAALATGEKDTIHKKIDELNTFTQPFAERLMDEAIGKAMKGKSL</sequence>
<dbReference type="InterPro" id="IPR029048">
    <property type="entry name" value="HSP70_C_sf"/>
</dbReference>
<organism evidence="6 7">
    <name type="scientific">Mucilaginibacter yixingensis</name>
    <dbReference type="NCBI Taxonomy" id="1295612"/>
    <lineage>
        <taxon>Bacteria</taxon>
        <taxon>Pseudomonadati</taxon>
        <taxon>Bacteroidota</taxon>
        <taxon>Sphingobacteriia</taxon>
        <taxon>Sphingobacteriales</taxon>
        <taxon>Sphingobacteriaceae</taxon>
        <taxon>Mucilaginibacter</taxon>
    </lineage>
</organism>